<dbReference type="Gene3D" id="1.10.287.540">
    <property type="entry name" value="Helix hairpin bin"/>
    <property type="match status" value="1"/>
</dbReference>
<dbReference type="InterPro" id="IPR014717">
    <property type="entry name" value="Transl_elong_EF1B/ribsomal_bS6"/>
</dbReference>
<dbReference type="AlphaFoldDB" id="A0A8J6M421"/>
<dbReference type="RefSeq" id="WP_186508253.1">
    <property type="nucleotide sequence ID" value="NZ_JACNEP010000021.1"/>
</dbReference>
<proteinExistence type="predicted"/>
<keyword evidence="1" id="KW-0472">Membrane</keyword>
<keyword evidence="1" id="KW-0812">Transmembrane</keyword>
<evidence type="ECO:0000256" key="1">
    <source>
        <dbReference type="SAM" id="Phobius"/>
    </source>
</evidence>
<gene>
    <name evidence="2" type="ORF">H8B19_17185</name>
</gene>
<protein>
    <submittedName>
        <fullName evidence="2">Type 4a pilus biogenesis protein PilO</fullName>
    </submittedName>
</protein>
<evidence type="ECO:0000313" key="2">
    <source>
        <dbReference type="EMBL" id="MBC3767617.1"/>
    </source>
</evidence>
<reference evidence="2" key="1">
    <citation type="journal article" date="2018" name="Int. J. Syst. Evol. Microbiol.">
        <title>Neptunicella marina gen. nov., sp. nov., isolated from surface seawater.</title>
        <authorList>
            <person name="Liu X."/>
            <person name="Lai Q."/>
            <person name="Du Y."/>
            <person name="Zhang X."/>
            <person name="Liu Z."/>
            <person name="Sun F."/>
            <person name="Shao Z."/>
        </authorList>
    </citation>
    <scope>NUCLEOTIDE SEQUENCE</scope>
    <source>
        <strain evidence="2">S27-2</strain>
    </source>
</reference>
<accession>A0A8J6M421</accession>
<dbReference type="Proteomes" id="UP000601768">
    <property type="component" value="Unassembled WGS sequence"/>
</dbReference>
<evidence type="ECO:0000313" key="3">
    <source>
        <dbReference type="Proteomes" id="UP000601768"/>
    </source>
</evidence>
<feature type="transmembrane region" description="Helical" evidence="1">
    <location>
        <begin position="28"/>
        <end position="47"/>
    </location>
</feature>
<name>A0A8J6M421_9ALTE</name>
<dbReference type="GO" id="GO:0043107">
    <property type="term" value="P:type IV pilus-dependent motility"/>
    <property type="evidence" value="ECO:0007669"/>
    <property type="project" value="InterPro"/>
</dbReference>
<sequence length="204" mass="22879">MKFDVSKLKEMNELDFEQVANWPFEVKIVVAVIEAIAIGILAFYLLVNDKLPQLQLEQENEAKLAASYQAKYRIAANLAAYEEQLTRLQADFSSMLRSLPTDDETPGLLDDITYVGTSAGLKFRMLSWLPEVPKEFYTELPIQMEVEGNYHNFGQFVSNVAALPRIVTVHNFSIKQDGDVLKLAMHAKTYRTNASANSTAGVTP</sequence>
<dbReference type="EMBL" id="JACNEP010000021">
    <property type="protein sequence ID" value="MBC3767617.1"/>
    <property type="molecule type" value="Genomic_DNA"/>
</dbReference>
<keyword evidence="3" id="KW-1185">Reference proteome</keyword>
<dbReference type="PIRSF" id="PIRSF016482">
    <property type="entry name" value="PilO"/>
    <property type="match status" value="1"/>
</dbReference>
<dbReference type="PANTHER" id="PTHR39555:SF1">
    <property type="entry name" value="TYPE IV PILUS INNER MEMBRANE COMPONENT PILO"/>
    <property type="match status" value="1"/>
</dbReference>
<comment type="caution">
    <text evidence="2">The sequence shown here is derived from an EMBL/GenBank/DDBJ whole genome shotgun (WGS) entry which is preliminary data.</text>
</comment>
<organism evidence="2 3">
    <name type="scientific">Neptunicella marina</name>
    <dbReference type="NCBI Taxonomy" id="2125989"/>
    <lineage>
        <taxon>Bacteria</taxon>
        <taxon>Pseudomonadati</taxon>
        <taxon>Pseudomonadota</taxon>
        <taxon>Gammaproteobacteria</taxon>
        <taxon>Alteromonadales</taxon>
        <taxon>Alteromonadaceae</taxon>
        <taxon>Neptunicella</taxon>
    </lineage>
</organism>
<dbReference type="Pfam" id="PF04350">
    <property type="entry name" value="PilO"/>
    <property type="match status" value="1"/>
</dbReference>
<dbReference type="InterPro" id="IPR007445">
    <property type="entry name" value="PilO"/>
</dbReference>
<dbReference type="PANTHER" id="PTHR39555">
    <property type="entry name" value="FIMBRIAL ASSEMBLY PROTEIN PILO-LIKE PROTEIN-RELATED"/>
    <property type="match status" value="1"/>
</dbReference>
<reference evidence="2" key="2">
    <citation type="submission" date="2020-08" db="EMBL/GenBank/DDBJ databases">
        <authorList>
            <person name="Lai Q."/>
        </authorList>
    </citation>
    <scope>NUCLEOTIDE SEQUENCE</scope>
    <source>
        <strain evidence="2">S27-2</strain>
    </source>
</reference>
<keyword evidence="1" id="KW-1133">Transmembrane helix</keyword>
<dbReference type="Gene3D" id="3.30.70.60">
    <property type="match status" value="1"/>
</dbReference>
<dbReference type="GO" id="GO:0043683">
    <property type="term" value="P:type IV pilus assembly"/>
    <property type="evidence" value="ECO:0007669"/>
    <property type="project" value="InterPro"/>
</dbReference>